<protein>
    <submittedName>
        <fullName evidence="2">Uncharacterized protein</fullName>
    </submittedName>
</protein>
<accession>A0ABQ4S7T2</accession>
<reference evidence="2" key="2">
    <citation type="submission" date="2021-08" db="EMBL/GenBank/DDBJ databases">
        <authorList>
            <person name="Tani A."/>
            <person name="Ola A."/>
            <person name="Ogura Y."/>
            <person name="Katsura K."/>
            <person name="Hayashi T."/>
        </authorList>
    </citation>
    <scope>NUCLEOTIDE SEQUENCE</scope>
    <source>
        <strain evidence="2">DSM 17168</strain>
    </source>
</reference>
<feature type="transmembrane region" description="Helical" evidence="1">
    <location>
        <begin position="7"/>
        <end position="28"/>
    </location>
</feature>
<evidence type="ECO:0000313" key="3">
    <source>
        <dbReference type="Proteomes" id="UP001055153"/>
    </source>
</evidence>
<evidence type="ECO:0000256" key="1">
    <source>
        <dbReference type="SAM" id="Phobius"/>
    </source>
</evidence>
<gene>
    <name evidence="2" type="ORF">GMJLKIPL_0411</name>
</gene>
<comment type="caution">
    <text evidence="2">The sequence shown here is derived from an EMBL/GenBank/DDBJ whole genome shotgun (WGS) entry which is preliminary data.</text>
</comment>
<name>A0ABQ4S7T2_9HYPH</name>
<reference evidence="2" key="1">
    <citation type="journal article" date="2021" name="Front. Microbiol.">
        <title>Comprehensive Comparative Genomics and Phenotyping of Methylobacterium Species.</title>
        <authorList>
            <person name="Alessa O."/>
            <person name="Ogura Y."/>
            <person name="Fujitani Y."/>
            <person name="Takami H."/>
            <person name="Hayashi T."/>
            <person name="Sahin N."/>
            <person name="Tani A."/>
        </authorList>
    </citation>
    <scope>NUCLEOTIDE SEQUENCE</scope>
    <source>
        <strain evidence="2">DSM 17168</strain>
    </source>
</reference>
<dbReference type="EMBL" id="BPQQ01000004">
    <property type="protein sequence ID" value="GJD98500.1"/>
    <property type="molecule type" value="Genomic_DNA"/>
</dbReference>
<sequence length="29" mass="2994">MTRQNPLAALTPVLGTLAAFFGLMAVAFA</sequence>
<evidence type="ECO:0000313" key="2">
    <source>
        <dbReference type="EMBL" id="GJD98500.1"/>
    </source>
</evidence>
<keyword evidence="1" id="KW-0472">Membrane</keyword>
<keyword evidence="1" id="KW-1133">Transmembrane helix</keyword>
<dbReference type="Proteomes" id="UP001055153">
    <property type="component" value="Unassembled WGS sequence"/>
</dbReference>
<proteinExistence type="predicted"/>
<keyword evidence="1" id="KW-0812">Transmembrane</keyword>
<organism evidence="2 3">
    <name type="scientific">Methylobacterium isbiliense</name>
    <dbReference type="NCBI Taxonomy" id="315478"/>
    <lineage>
        <taxon>Bacteria</taxon>
        <taxon>Pseudomonadati</taxon>
        <taxon>Pseudomonadota</taxon>
        <taxon>Alphaproteobacteria</taxon>
        <taxon>Hyphomicrobiales</taxon>
        <taxon>Methylobacteriaceae</taxon>
        <taxon>Methylobacterium</taxon>
    </lineage>
</organism>
<keyword evidence="3" id="KW-1185">Reference proteome</keyword>